<dbReference type="SUPFAM" id="SSF47413">
    <property type="entry name" value="lambda repressor-like DNA-binding domains"/>
    <property type="match status" value="1"/>
</dbReference>
<feature type="domain" description="HTH lacI-type" evidence="4">
    <location>
        <begin position="10"/>
        <end position="66"/>
    </location>
</feature>
<dbReference type="KEGG" id="rsa:RSal33209_3201"/>
<dbReference type="SUPFAM" id="SSF53822">
    <property type="entry name" value="Periplasmic binding protein-like I"/>
    <property type="match status" value="1"/>
</dbReference>
<dbReference type="InterPro" id="IPR010982">
    <property type="entry name" value="Lambda_DNA-bd_dom_sf"/>
</dbReference>
<dbReference type="Proteomes" id="UP000002007">
    <property type="component" value="Chromosome"/>
</dbReference>
<evidence type="ECO:0000313" key="5">
    <source>
        <dbReference type="EMBL" id="ABY24918.1"/>
    </source>
</evidence>
<evidence type="ECO:0000313" key="6">
    <source>
        <dbReference type="Proteomes" id="UP000002007"/>
    </source>
</evidence>
<reference evidence="6" key="1">
    <citation type="journal article" date="2008" name="J. Bacteriol.">
        <title>Genome sequence of the fish pathogen Renibacterium salmoninarum suggests reductive evolution away from an environmental Arthrobacter ancestor.</title>
        <authorList>
            <person name="Wiens G.D."/>
            <person name="Rockey D.D."/>
            <person name="Wu Z."/>
            <person name="Chang J."/>
            <person name="Levy R."/>
            <person name="Crane S."/>
            <person name="Chen D.S."/>
            <person name="Capri G.R."/>
            <person name="Burnett J.R."/>
            <person name="Sudheesh P.S."/>
            <person name="Schipma M.J."/>
            <person name="Burd H."/>
            <person name="Bhattacharyya A."/>
            <person name="Rhodes L.D."/>
            <person name="Kaul R."/>
            <person name="Strom M.S."/>
        </authorList>
    </citation>
    <scope>NUCLEOTIDE SEQUENCE [LARGE SCALE GENOMIC DNA]</scope>
    <source>
        <strain evidence="6">ATCC 33209 / DSM 20767 / JCM 11484 / NBRC 15589 / NCIMB 2235</strain>
    </source>
</reference>
<dbReference type="AlphaFoldDB" id="A9WUP7"/>
<dbReference type="EMBL" id="CP000910">
    <property type="protein sequence ID" value="ABY24918.1"/>
    <property type="molecule type" value="Genomic_DNA"/>
</dbReference>
<keyword evidence="1" id="KW-0805">Transcription regulation</keyword>
<dbReference type="Gene3D" id="1.10.260.40">
    <property type="entry name" value="lambda repressor-like DNA-binding domains"/>
    <property type="match status" value="1"/>
</dbReference>
<dbReference type="GO" id="GO:0003700">
    <property type="term" value="F:DNA-binding transcription factor activity"/>
    <property type="evidence" value="ECO:0007669"/>
    <property type="project" value="TreeGrafter"/>
</dbReference>
<evidence type="ECO:0000256" key="3">
    <source>
        <dbReference type="ARBA" id="ARBA00023163"/>
    </source>
</evidence>
<dbReference type="Gene3D" id="3.40.50.2300">
    <property type="match status" value="2"/>
</dbReference>
<dbReference type="STRING" id="288705.RSal33209_3201"/>
<organism evidence="5 6">
    <name type="scientific">Renibacterium salmoninarum (strain ATCC 33209 / DSM 20767 / JCM 11484 / NBRC 15589 / NCIMB 2235)</name>
    <dbReference type="NCBI Taxonomy" id="288705"/>
    <lineage>
        <taxon>Bacteria</taxon>
        <taxon>Bacillati</taxon>
        <taxon>Actinomycetota</taxon>
        <taxon>Actinomycetes</taxon>
        <taxon>Micrococcales</taxon>
        <taxon>Micrococcaceae</taxon>
        <taxon>Renibacterium</taxon>
    </lineage>
</organism>
<keyword evidence="3" id="KW-0804">Transcription</keyword>
<dbReference type="InterPro" id="IPR046335">
    <property type="entry name" value="LacI/GalR-like_sensor"/>
</dbReference>
<name>A9WUP7_RENSM</name>
<proteinExistence type="predicted"/>
<evidence type="ECO:0000256" key="1">
    <source>
        <dbReference type="ARBA" id="ARBA00023015"/>
    </source>
</evidence>
<keyword evidence="2" id="KW-0238">DNA-binding</keyword>
<gene>
    <name evidence="5" type="ordered locus">RSal33209_3201</name>
</gene>
<protein>
    <submittedName>
        <fullName evidence="5">Transcriptional regulator, LacI family</fullName>
    </submittedName>
</protein>
<dbReference type="Pfam" id="PF00356">
    <property type="entry name" value="LacI"/>
    <property type="match status" value="1"/>
</dbReference>
<dbReference type="CDD" id="cd01392">
    <property type="entry name" value="HTH_LacI"/>
    <property type="match status" value="1"/>
</dbReference>
<dbReference type="InterPro" id="IPR000843">
    <property type="entry name" value="HTH_LacI"/>
</dbReference>
<sequence>MASLQPPKPVTAATVAALAGVSTATVSLVVNGKTAGRVSAEIVSRVQGAIEELGYIVDSAGSSLATGAGNFVILVAPDISNAFYSQVITGIRQAISPNFQLLLSVTDNGHFPDVNDVRKLFALRPAGLLVDAPSAQFLAELAVEGPIVLLDAQGISTAAPTVNLDVEAGAIQLAEHLHFRGHRKVAYLDSVTGTLTFALRREAFSQQAQVRGIEICEGVLAASTIDMGAAAGSFLAAWPELLKAGVTAVVCCTDTHAYGVLQAAKALDLEVPRKLAVTGFDDLSYSASSHPSLTTVRLPAAQLGVSAGSQLKALMEGQELAQTQISLPSELIVRDSTGG</sequence>
<dbReference type="Pfam" id="PF13377">
    <property type="entry name" value="Peripla_BP_3"/>
    <property type="match status" value="1"/>
</dbReference>
<dbReference type="PANTHER" id="PTHR30146:SF138">
    <property type="entry name" value="TRANSCRIPTIONAL REGULATORY PROTEIN"/>
    <property type="match status" value="1"/>
</dbReference>
<dbReference type="PANTHER" id="PTHR30146">
    <property type="entry name" value="LACI-RELATED TRANSCRIPTIONAL REPRESSOR"/>
    <property type="match status" value="1"/>
</dbReference>
<dbReference type="InterPro" id="IPR028082">
    <property type="entry name" value="Peripla_BP_I"/>
</dbReference>
<accession>A9WUP7</accession>
<evidence type="ECO:0000256" key="2">
    <source>
        <dbReference type="ARBA" id="ARBA00023125"/>
    </source>
</evidence>
<dbReference type="CDD" id="cd06267">
    <property type="entry name" value="PBP1_LacI_sugar_binding-like"/>
    <property type="match status" value="1"/>
</dbReference>
<dbReference type="RefSeq" id="WP_012246560.1">
    <property type="nucleotide sequence ID" value="NC_010168.1"/>
</dbReference>
<dbReference type="SMART" id="SM00354">
    <property type="entry name" value="HTH_LACI"/>
    <property type="match status" value="1"/>
</dbReference>
<dbReference type="PROSITE" id="PS50932">
    <property type="entry name" value="HTH_LACI_2"/>
    <property type="match status" value="1"/>
</dbReference>
<evidence type="ECO:0000259" key="4">
    <source>
        <dbReference type="PROSITE" id="PS50932"/>
    </source>
</evidence>
<dbReference type="eggNOG" id="COG1609">
    <property type="taxonomic scope" value="Bacteria"/>
</dbReference>
<dbReference type="GO" id="GO:0000976">
    <property type="term" value="F:transcription cis-regulatory region binding"/>
    <property type="evidence" value="ECO:0007669"/>
    <property type="project" value="TreeGrafter"/>
</dbReference>
<dbReference type="HOGENOM" id="CLU_037628_6_1_11"/>
<keyword evidence="6" id="KW-1185">Reference proteome</keyword>